<evidence type="ECO:0008006" key="3">
    <source>
        <dbReference type="Google" id="ProtNLM"/>
    </source>
</evidence>
<evidence type="ECO:0000313" key="1">
    <source>
        <dbReference type="EMBL" id="BBO75359.1"/>
    </source>
</evidence>
<dbReference type="AlphaFoldDB" id="A0A5K7Z561"/>
<dbReference type="RefSeq" id="WP_155304288.1">
    <property type="nucleotide sequence ID" value="NZ_AP021875.1"/>
</dbReference>
<proteinExistence type="predicted"/>
<name>A0A5K7Z561_9BACT</name>
<dbReference type="Proteomes" id="UP000427769">
    <property type="component" value="Chromosome"/>
</dbReference>
<dbReference type="SUPFAM" id="SSF54637">
    <property type="entry name" value="Thioesterase/thiol ester dehydrase-isomerase"/>
    <property type="match status" value="1"/>
</dbReference>
<accession>A0A5K7Z561</accession>
<dbReference type="InterPro" id="IPR029069">
    <property type="entry name" value="HotDog_dom_sf"/>
</dbReference>
<dbReference type="Pfam" id="PF22817">
    <property type="entry name" value="ApeP-like"/>
    <property type="match status" value="1"/>
</dbReference>
<evidence type="ECO:0000313" key="2">
    <source>
        <dbReference type="Proteomes" id="UP000427769"/>
    </source>
</evidence>
<dbReference type="KEGG" id="dwd:DSCW_27760"/>
<sequence length="147" mass="15852">MTPAGPDFANLTIETLLPHRGRMLLVDEILEVDDRQATALSVVREDWPLFKDGFCNPLILIELVAQTSGIHNGLTRLKERGAGEDNGGWLVGVKQAVFHTAAIALGKRITTTAKNAFVFDDLREIAGSATIDGAIAAEVTLQVMEAK</sequence>
<protein>
    <recommendedName>
        <fullName evidence="3">Beta-hydroxyacyl-ACP dehydratase</fullName>
    </recommendedName>
</protein>
<gene>
    <name evidence="1" type="ORF">DSCW_27760</name>
</gene>
<organism evidence="1 2">
    <name type="scientific">Desulfosarcina widdelii</name>
    <dbReference type="NCBI Taxonomy" id="947919"/>
    <lineage>
        <taxon>Bacteria</taxon>
        <taxon>Pseudomonadati</taxon>
        <taxon>Thermodesulfobacteriota</taxon>
        <taxon>Desulfobacteria</taxon>
        <taxon>Desulfobacterales</taxon>
        <taxon>Desulfosarcinaceae</taxon>
        <taxon>Desulfosarcina</taxon>
    </lineage>
</organism>
<reference evidence="1 2" key="1">
    <citation type="submission" date="2019-11" db="EMBL/GenBank/DDBJ databases">
        <title>Comparative genomics of hydrocarbon-degrading Desulfosarcina strains.</title>
        <authorList>
            <person name="Watanabe M."/>
            <person name="Kojima H."/>
            <person name="Fukui M."/>
        </authorList>
    </citation>
    <scope>NUCLEOTIDE SEQUENCE [LARGE SCALE GENOMIC DNA]</scope>
    <source>
        <strain evidence="1 2">PP31</strain>
    </source>
</reference>
<keyword evidence="2" id="KW-1185">Reference proteome</keyword>
<dbReference type="EMBL" id="AP021875">
    <property type="protein sequence ID" value="BBO75359.1"/>
    <property type="molecule type" value="Genomic_DNA"/>
</dbReference>
<dbReference type="InterPro" id="IPR016776">
    <property type="entry name" value="ApeP-like_dehydratase"/>
</dbReference>
<dbReference type="OrthoDB" id="5419085at2"/>
<dbReference type="Gene3D" id="3.10.129.10">
    <property type="entry name" value="Hotdog Thioesterase"/>
    <property type="match status" value="1"/>
</dbReference>